<comment type="caution">
    <text evidence="13">The sequence shown here is derived from an EMBL/GenBank/DDBJ whole genome shotgun (WGS) entry which is preliminary data.</text>
</comment>
<dbReference type="InterPro" id="IPR013497">
    <property type="entry name" value="Topo_IA_cen"/>
</dbReference>
<dbReference type="PROSITE" id="PS52039">
    <property type="entry name" value="TOPO_IA_2"/>
    <property type="match status" value="1"/>
</dbReference>
<comment type="similarity">
    <text evidence="2">Belongs to the type IA topoisomerase family.</text>
</comment>
<dbReference type="InterPro" id="IPR013826">
    <property type="entry name" value="Topo_IA_cen_sub3"/>
</dbReference>
<dbReference type="EMBL" id="BSOR01000022">
    <property type="protein sequence ID" value="GLR63956.1"/>
    <property type="molecule type" value="Genomic_DNA"/>
</dbReference>
<evidence type="ECO:0000256" key="10">
    <source>
        <dbReference type="ARBA" id="ARBA00032877"/>
    </source>
</evidence>
<dbReference type="Gene3D" id="3.40.50.140">
    <property type="match status" value="1"/>
</dbReference>
<dbReference type="PROSITE" id="PS50880">
    <property type="entry name" value="TOPRIM"/>
    <property type="match status" value="1"/>
</dbReference>
<keyword evidence="5" id="KW-0238">DNA-binding</keyword>
<evidence type="ECO:0000256" key="3">
    <source>
        <dbReference type="ARBA" id="ARBA00012891"/>
    </source>
</evidence>
<accession>A0ABQ5ZWW1</accession>
<evidence type="ECO:0000259" key="12">
    <source>
        <dbReference type="PROSITE" id="PS52039"/>
    </source>
</evidence>
<dbReference type="SMART" id="SM00437">
    <property type="entry name" value="TOP1Ac"/>
    <property type="match status" value="1"/>
</dbReference>
<dbReference type="Gene3D" id="1.10.460.10">
    <property type="entry name" value="Topoisomerase I, domain 2"/>
    <property type="match status" value="1"/>
</dbReference>
<reference evidence="14" key="1">
    <citation type="journal article" date="2019" name="Int. J. Syst. Evol. Microbiol.">
        <title>The Global Catalogue of Microorganisms (GCM) 10K type strain sequencing project: providing services to taxonomists for standard genome sequencing and annotation.</title>
        <authorList>
            <consortium name="The Broad Institute Genomics Platform"/>
            <consortium name="The Broad Institute Genome Sequencing Center for Infectious Disease"/>
            <person name="Wu L."/>
            <person name="Ma J."/>
        </authorList>
    </citation>
    <scope>NUCLEOTIDE SEQUENCE [LARGE SCALE GENOMIC DNA]</scope>
    <source>
        <strain evidence="14">NBRC 100033</strain>
    </source>
</reference>
<dbReference type="EC" id="5.6.2.1" evidence="3"/>
<evidence type="ECO:0000313" key="14">
    <source>
        <dbReference type="Proteomes" id="UP001156682"/>
    </source>
</evidence>
<comment type="catalytic activity">
    <reaction evidence="1">
        <text>ATP-independent breakage of single-stranded DNA, followed by passage and rejoining.</text>
        <dbReference type="EC" id="5.6.2.1"/>
    </reaction>
</comment>
<dbReference type="InterPro" id="IPR034144">
    <property type="entry name" value="TOPRIM_TopoIII"/>
</dbReference>
<evidence type="ECO:0000313" key="13">
    <source>
        <dbReference type="EMBL" id="GLR63956.1"/>
    </source>
</evidence>
<sequence>MTLLIIAESREKGEKIALSIGLTKKGDRHLEGKVGSKNAKLCWASGHIFEPLEPDKVSEANWTDPKSLLPVPKPGRLQPSSRGAALYKLIKGLLKGATEVWLATDADREGEAIGRDILNHAGYKGEIKRLWFSGALEPKDIQVAVKNILENDKTLPFYRAQQARQGADWMWQFLVRGYTIKGRLGLMGSLLGQGSGKESVVSVGRVQTATLKMIVDRDESIKSFRPIDHFTVKALAAQVDWNYVIPKEIEHFDGLEVDDKGKVYLVDKAKVAAFEERLKDSILTITKAEAGKKTSNPPLPHSLTTLQRAMSKQGISPKDTLKLTDEIRLEGYLTYPRTEHGELPISFYNKDDLALQLTAVAAVPALKNAAMAMEKQHPLDTPPKAYTNKPMEHHGIIPTGKVPELSQWSANKVKVFTECSKAFVTALFPSAIYETLDLQANANIEGFVEEKPAVFQRKLQNLVTKGWLELGDRAEDDLDELLPELNLNQECSVTGVKTSKQKTKPAKHFTDDTLLAAMLNAGRHTDDKEAAKILKSVSGIGTPATRATVIEVLQARGYCKIAKAKGAATITATDKGAELINQVPKNLANVAITAKWEGQLNEIDKAPNDKTAVALRDEFLAEQTKFVTTYLKELVEDVGDKKLGGKTFSKTSPPTKKMIDFANSLAKELGLDASEAVKTFDACKAFLNEHSSKKTNSAKSPPTAKMLSFARKLAKERKLEVPSEVESSFESCKNFIDSLLAK</sequence>
<dbReference type="InterPro" id="IPR006171">
    <property type="entry name" value="TOPRIM_dom"/>
</dbReference>
<dbReference type="InterPro" id="IPR000380">
    <property type="entry name" value="Topo_IA"/>
</dbReference>
<dbReference type="Proteomes" id="UP001156682">
    <property type="component" value="Unassembled WGS sequence"/>
</dbReference>
<keyword evidence="4" id="KW-0799">Topoisomerase</keyword>
<evidence type="ECO:0000256" key="5">
    <source>
        <dbReference type="ARBA" id="ARBA00023125"/>
    </source>
</evidence>
<dbReference type="Gene3D" id="2.70.20.10">
    <property type="entry name" value="Topoisomerase I, domain 3"/>
    <property type="match status" value="1"/>
</dbReference>
<name>A0ABQ5ZWW1_9GAMM</name>
<feature type="domain" description="Toprim" evidence="11">
    <location>
        <begin position="2"/>
        <end position="136"/>
    </location>
</feature>
<dbReference type="PANTHER" id="PTHR11390:SF21">
    <property type="entry name" value="DNA TOPOISOMERASE 3-ALPHA"/>
    <property type="match status" value="1"/>
</dbReference>
<dbReference type="PANTHER" id="PTHR11390">
    <property type="entry name" value="PROKARYOTIC DNA TOPOISOMERASE"/>
    <property type="match status" value="1"/>
</dbReference>
<dbReference type="Pfam" id="PF01131">
    <property type="entry name" value="Topoisom_bac"/>
    <property type="match status" value="1"/>
</dbReference>
<evidence type="ECO:0000256" key="1">
    <source>
        <dbReference type="ARBA" id="ARBA00000213"/>
    </source>
</evidence>
<evidence type="ECO:0000256" key="9">
    <source>
        <dbReference type="ARBA" id="ARBA00032235"/>
    </source>
</evidence>
<dbReference type="PRINTS" id="PR00417">
    <property type="entry name" value="PRTPISMRASEI"/>
</dbReference>
<dbReference type="InterPro" id="IPR023405">
    <property type="entry name" value="Topo_IA_core_domain"/>
</dbReference>
<dbReference type="InterPro" id="IPR003602">
    <property type="entry name" value="Topo_IA_DNA-bd_dom"/>
</dbReference>
<keyword evidence="6" id="KW-0413">Isomerase</keyword>
<gene>
    <name evidence="13" type="ORF">GCM10007878_13940</name>
</gene>
<evidence type="ECO:0000256" key="8">
    <source>
        <dbReference type="ARBA" id="ARBA00031985"/>
    </source>
</evidence>
<organism evidence="13 14">
    <name type="scientific">Marinospirillum insulare</name>
    <dbReference type="NCBI Taxonomy" id="217169"/>
    <lineage>
        <taxon>Bacteria</taxon>
        <taxon>Pseudomonadati</taxon>
        <taxon>Pseudomonadota</taxon>
        <taxon>Gammaproteobacteria</taxon>
        <taxon>Oceanospirillales</taxon>
        <taxon>Oceanospirillaceae</taxon>
        <taxon>Marinospirillum</taxon>
    </lineage>
</organism>
<dbReference type="Gene3D" id="1.10.290.10">
    <property type="entry name" value="Topoisomerase I, domain 4"/>
    <property type="match status" value="1"/>
</dbReference>
<feature type="domain" description="Topo IA-type catalytic" evidence="12">
    <location>
        <begin position="154"/>
        <end position="625"/>
    </location>
</feature>
<dbReference type="InterPro" id="IPR013824">
    <property type="entry name" value="Topo_IA_cen_sub1"/>
</dbReference>
<evidence type="ECO:0000256" key="7">
    <source>
        <dbReference type="ARBA" id="ARBA00030003"/>
    </source>
</evidence>
<dbReference type="SUPFAM" id="SSF56712">
    <property type="entry name" value="Prokaryotic type I DNA topoisomerase"/>
    <property type="match status" value="1"/>
</dbReference>
<keyword evidence="14" id="KW-1185">Reference proteome</keyword>
<dbReference type="SMART" id="SM00493">
    <property type="entry name" value="TOPRIM"/>
    <property type="match status" value="1"/>
</dbReference>
<evidence type="ECO:0000256" key="2">
    <source>
        <dbReference type="ARBA" id="ARBA00009446"/>
    </source>
</evidence>
<dbReference type="SMART" id="SM00436">
    <property type="entry name" value="TOP1Bc"/>
    <property type="match status" value="1"/>
</dbReference>
<proteinExistence type="inferred from homology"/>
<dbReference type="CDD" id="cd03362">
    <property type="entry name" value="TOPRIM_TopoIA_TopoIII"/>
    <property type="match status" value="1"/>
</dbReference>
<dbReference type="InterPro" id="IPR003601">
    <property type="entry name" value="Topo_IA_2"/>
</dbReference>
<dbReference type="InterPro" id="IPR013825">
    <property type="entry name" value="Topo_IA_cen_sub2"/>
</dbReference>
<dbReference type="RefSeq" id="WP_027851694.1">
    <property type="nucleotide sequence ID" value="NZ_BSOR01000022.1"/>
</dbReference>
<dbReference type="Pfam" id="PF01751">
    <property type="entry name" value="Toprim"/>
    <property type="match status" value="1"/>
</dbReference>
<evidence type="ECO:0000256" key="4">
    <source>
        <dbReference type="ARBA" id="ARBA00023029"/>
    </source>
</evidence>
<protein>
    <recommendedName>
        <fullName evidence="3">DNA topoisomerase</fullName>
        <ecNumber evidence="3">5.6.2.1</ecNumber>
    </recommendedName>
    <alternativeName>
        <fullName evidence="10">Omega-protein</fullName>
    </alternativeName>
    <alternativeName>
        <fullName evidence="9">Relaxing enzyme</fullName>
    </alternativeName>
    <alternativeName>
        <fullName evidence="7">Swivelase</fullName>
    </alternativeName>
    <alternativeName>
        <fullName evidence="8">Untwisting enzyme</fullName>
    </alternativeName>
</protein>
<evidence type="ECO:0000256" key="6">
    <source>
        <dbReference type="ARBA" id="ARBA00023235"/>
    </source>
</evidence>
<evidence type="ECO:0000259" key="11">
    <source>
        <dbReference type="PROSITE" id="PS50880"/>
    </source>
</evidence>